<comment type="caution">
    <text evidence="2">The sequence shown here is derived from an EMBL/GenBank/DDBJ whole genome shotgun (WGS) entry which is preliminary data.</text>
</comment>
<sequence length="163" mass="16885">MACVCLILAAFTLTLGVSRYCQPSQPVSAQLPDCPACVFRKSAQLPWPVSCVCQLPGLSAAASVSASCPVCLPDCPACVCPACVCLAARPVSAQPVDCESAQFVCPAAQLPSLSAYSLNMASNCASYTPCNIDVSELTATDLESFLLSISFDPSIAAKLKEII</sequence>
<dbReference type="Proteomes" id="UP001234178">
    <property type="component" value="Unassembled WGS sequence"/>
</dbReference>
<protein>
    <submittedName>
        <fullName evidence="2">Uncharacterized protein</fullName>
    </submittedName>
</protein>
<keyword evidence="1" id="KW-0732">Signal</keyword>
<organism evidence="2 3">
    <name type="scientific">Daphnia magna</name>
    <dbReference type="NCBI Taxonomy" id="35525"/>
    <lineage>
        <taxon>Eukaryota</taxon>
        <taxon>Metazoa</taxon>
        <taxon>Ecdysozoa</taxon>
        <taxon>Arthropoda</taxon>
        <taxon>Crustacea</taxon>
        <taxon>Branchiopoda</taxon>
        <taxon>Diplostraca</taxon>
        <taxon>Cladocera</taxon>
        <taxon>Anomopoda</taxon>
        <taxon>Daphniidae</taxon>
        <taxon>Daphnia</taxon>
    </lineage>
</organism>
<evidence type="ECO:0000256" key="1">
    <source>
        <dbReference type="SAM" id="SignalP"/>
    </source>
</evidence>
<evidence type="ECO:0000313" key="2">
    <source>
        <dbReference type="EMBL" id="KAK4007153.1"/>
    </source>
</evidence>
<dbReference type="EMBL" id="JAOYFB010000002">
    <property type="protein sequence ID" value="KAK4007153.1"/>
    <property type="molecule type" value="Genomic_DNA"/>
</dbReference>
<feature type="signal peptide" evidence="1">
    <location>
        <begin position="1"/>
        <end position="16"/>
    </location>
</feature>
<accession>A0ABQ9Z2M7</accession>
<name>A0ABQ9Z2M7_9CRUS</name>
<gene>
    <name evidence="2" type="ORF">OUZ56_012315</name>
</gene>
<proteinExistence type="predicted"/>
<evidence type="ECO:0000313" key="3">
    <source>
        <dbReference type="Proteomes" id="UP001234178"/>
    </source>
</evidence>
<keyword evidence="3" id="KW-1185">Reference proteome</keyword>
<feature type="chain" id="PRO_5047206474" evidence="1">
    <location>
        <begin position="17"/>
        <end position="163"/>
    </location>
</feature>
<reference evidence="2 3" key="1">
    <citation type="journal article" date="2023" name="Nucleic Acids Res.">
        <title>The hologenome of Daphnia magna reveals possible DNA methylation and microbiome-mediated evolution of the host genome.</title>
        <authorList>
            <person name="Chaturvedi A."/>
            <person name="Li X."/>
            <person name="Dhandapani V."/>
            <person name="Marshall H."/>
            <person name="Kissane S."/>
            <person name="Cuenca-Cambronero M."/>
            <person name="Asole G."/>
            <person name="Calvet F."/>
            <person name="Ruiz-Romero M."/>
            <person name="Marangio P."/>
            <person name="Guigo R."/>
            <person name="Rago D."/>
            <person name="Mirbahai L."/>
            <person name="Eastwood N."/>
            <person name="Colbourne J.K."/>
            <person name="Zhou J."/>
            <person name="Mallon E."/>
            <person name="Orsini L."/>
        </authorList>
    </citation>
    <scope>NUCLEOTIDE SEQUENCE [LARGE SCALE GENOMIC DNA]</scope>
    <source>
        <strain evidence="2">LRV0_1</strain>
    </source>
</reference>